<protein>
    <submittedName>
        <fullName evidence="1">Uncharacterized protein</fullName>
    </submittedName>
</protein>
<reference evidence="1 2" key="1">
    <citation type="submission" date="2021-06" db="EMBL/GenBank/DDBJ databases">
        <title>Caerostris extrusa draft genome.</title>
        <authorList>
            <person name="Kono N."/>
            <person name="Arakawa K."/>
        </authorList>
    </citation>
    <scope>NUCLEOTIDE SEQUENCE [LARGE SCALE GENOMIC DNA]</scope>
</reference>
<dbReference type="EMBL" id="BPLR01006611">
    <property type="protein sequence ID" value="GIY11145.1"/>
    <property type="molecule type" value="Genomic_DNA"/>
</dbReference>
<sequence>MSTVNVYTTTNNQQSKVIYNGAQNILTLNGQSKIEANGELRELGASTKQKSLALEQSLRECDTVLQNMTSIQD</sequence>
<accession>A0AAV4QP16</accession>
<comment type="caution">
    <text evidence="1">The sequence shown here is derived from an EMBL/GenBank/DDBJ whole genome shotgun (WGS) entry which is preliminary data.</text>
</comment>
<organism evidence="1 2">
    <name type="scientific">Caerostris extrusa</name>
    <name type="common">Bark spider</name>
    <name type="synonym">Caerostris bankana</name>
    <dbReference type="NCBI Taxonomy" id="172846"/>
    <lineage>
        <taxon>Eukaryota</taxon>
        <taxon>Metazoa</taxon>
        <taxon>Ecdysozoa</taxon>
        <taxon>Arthropoda</taxon>
        <taxon>Chelicerata</taxon>
        <taxon>Arachnida</taxon>
        <taxon>Araneae</taxon>
        <taxon>Araneomorphae</taxon>
        <taxon>Entelegynae</taxon>
        <taxon>Araneoidea</taxon>
        <taxon>Araneidae</taxon>
        <taxon>Caerostris</taxon>
    </lineage>
</organism>
<dbReference type="Proteomes" id="UP001054945">
    <property type="component" value="Unassembled WGS sequence"/>
</dbReference>
<evidence type="ECO:0000313" key="1">
    <source>
        <dbReference type="EMBL" id="GIY11145.1"/>
    </source>
</evidence>
<name>A0AAV4QP16_CAEEX</name>
<dbReference type="AlphaFoldDB" id="A0AAV4QP16"/>
<proteinExistence type="predicted"/>
<keyword evidence="2" id="KW-1185">Reference proteome</keyword>
<gene>
    <name evidence="1" type="ORF">CEXT_783991</name>
</gene>
<evidence type="ECO:0000313" key="2">
    <source>
        <dbReference type="Proteomes" id="UP001054945"/>
    </source>
</evidence>